<evidence type="ECO:0000313" key="3">
    <source>
        <dbReference type="Proteomes" id="UP000028091"/>
    </source>
</evidence>
<dbReference type="eggNOG" id="ENOG5032SB3">
    <property type="taxonomic scope" value="Bacteria"/>
</dbReference>
<evidence type="ECO:0000256" key="1">
    <source>
        <dbReference type="SAM" id="Phobius"/>
    </source>
</evidence>
<feature type="transmembrane region" description="Helical" evidence="1">
    <location>
        <begin position="7"/>
        <end position="23"/>
    </location>
</feature>
<sequence>MLKKKTTIILVILLISFAGIIYWKCFSLQGVSHGTFIRSMSSPDGTYIINTYRHSGGKLKANAVRAEIENKLTHRKKTIYWKYPDKDPLIKWKNAQLVQIGHEFLNVVKGETYDYRFDPSPKK</sequence>
<keyword evidence="1" id="KW-0812">Transmembrane</keyword>
<dbReference type="Proteomes" id="UP000028091">
    <property type="component" value="Unassembled WGS sequence"/>
</dbReference>
<proteinExistence type="predicted"/>
<comment type="caution">
    <text evidence="2">The sequence shown here is derived from an EMBL/GenBank/DDBJ whole genome shotgun (WGS) entry which is preliminary data.</text>
</comment>
<gene>
    <name evidence="2" type="ORF">BA70_03995</name>
</gene>
<protein>
    <recommendedName>
        <fullName evidence="4">DUF5412 domain-containing protein</fullName>
    </recommendedName>
</protein>
<dbReference type="RefSeq" id="WP_034322330.1">
    <property type="nucleotide sequence ID" value="NZ_JBCMYH010000021.1"/>
</dbReference>
<reference evidence="2 3" key="1">
    <citation type="submission" date="2012-09" db="EMBL/GenBank/DDBJ databases">
        <title>Genome Sequence of Bacillus sp. DW5-4.</title>
        <authorList>
            <person name="Lai Q."/>
            <person name="Liu Y."/>
            <person name="Shao Z."/>
        </authorList>
    </citation>
    <scope>NUCLEOTIDE SEQUENCE [LARGE SCALE GENOMIC DNA]</scope>
    <source>
        <strain evidence="2 3">DW5-4</strain>
    </source>
</reference>
<name>A0A081LAA6_9BACI</name>
<evidence type="ECO:0008006" key="4">
    <source>
        <dbReference type="Google" id="ProtNLM"/>
    </source>
</evidence>
<organism evidence="2 3">
    <name type="scientific">Bacillus zhangzhouensis</name>
    <dbReference type="NCBI Taxonomy" id="1178540"/>
    <lineage>
        <taxon>Bacteria</taxon>
        <taxon>Bacillati</taxon>
        <taxon>Bacillota</taxon>
        <taxon>Bacilli</taxon>
        <taxon>Bacillales</taxon>
        <taxon>Bacillaceae</taxon>
        <taxon>Bacillus</taxon>
    </lineage>
</organism>
<keyword evidence="1" id="KW-1133">Transmembrane helix</keyword>
<dbReference type="AlphaFoldDB" id="A0A081LAA6"/>
<dbReference type="InterPro" id="IPR035406">
    <property type="entry name" value="DUF5412"/>
</dbReference>
<accession>A0A081LAA6</accession>
<evidence type="ECO:0000313" key="2">
    <source>
        <dbReference type="EMBL" id="KEP26182.1"/>
    </source>
</evidence>
<dbReference type="Pfam" id="PF17428">
    <property type="entry name" value="DUF5412"/>
    <property type="match status" value="1"/>
</dbReference>
<dbReference type="OrthoDB" id="2357451at2"/>
<keyword evidence="3" id="KW-1185">Reference proteome</keyword>
<keyword evidence="1" id="KW-0472">Membrane</keyword>
<dbReference type="EMBL" id="JOTP01000012">
    <property type="protein sequence ID" value="KEP26182.1"/>
    <property type="molecule type" value="Genomic_DNA"/>
</dbReference>